<keyword evidence="1 2" id="KW-0694">RNA-binding</keyword>
<dbReference type="InterPro" id="IPR035979">
    <property type="entry name" value="RBD_domain_sf"/>
</dbReference>
<name>A0A165ERU0_9BASI</name>
<feature type="region of interest" description="Disordered" evidence="3">
    <location>
        <begin position="1"/>
        <end position="20"/>
    </location>
</feature>
<dbReference type="AlphaFoldDB" id="A0A165ERU0"/>
<dbReference type="InterPro" id="IPR012677">
    <property type="entry name" value="Nucleotide-bd_a/b_plait_sf"/>
</dbReference>
<dbReference type="GO" id="GO:0005737">
    <property type="term" value="C:cytoplasm"/>
    <property type="evidence" value="ECO:0007669"/>
    <property type="project" value="TreeGrafter"/>
</dbReference>
<dbReference type="EMBL" id="KV423995">
    <property type="protein sequence ID" value="KZT55401.1"/>
    <property type="molecule type" value="Genomic_DNA"/>
</dbReference>
<dbReference type="PANTHER" id="PTHR15481:SF0">
    <property type="entry name" value="LD23870P-RELATED"/>
    <property type="match status" value="1"/>
</dbReference>
<dbReference type="Pfam" id="PF00076">
    <property type="entry name" value="RRM_1"/>
    <property type="match status" value="1"/>
</dbReference>
<evidence type="ECO:0000256" key="1">
    <source>
        <dbReference type="ARBA" id="ARBA00022884"/>
    </source>
</evidence>
<evidence type="ECO:0000256" key="2">
    <source>
        <dbReference type="PROSITE-ProRule" id="PRU00176"/>
    </source>
</evidence>
<feature type="non-terminal residue" evidence="5">
    <location>
        <position position="110"/>
    </location>
</feature>
<evidence type="ECO:0000259" key="4">
    <source>
        <dbReference type="PROSITE" id="PS50102"/>
    </source>
</evidence>
<dbReference type="PROSITE" id="PS50102">
    <property type="entry name" value="RRM"/>
    <property type="match status" value="1"/>
</dbReference>
<dbReference type="InterPro" id="IPR000504">
    <property type="entry name" value="RRM_dom"/>
</dbReference>
<dbReference type="GO" id="GO:0003723">
    <property type="term" value="F:RNA binding"/>
    <property type="evidence" value="ECO:0007669"/>
    <property type="project" value="UniProtKB-UniRule"/>
</dbReference>
<dbReference type="InParanoid" id="A0A165ERU0"/>
<keyword evidence="6" id="KW-1185">Reference proteome</keyword>
<dbReference type="STRING" id="1353952.A0A165ERU0"/>
<gene>
    <name evidence="5" type="ORF">CALCODRAFT_437271</name>
</gene>
<dbReference type="SUPFAM" id="SSF54928">
    <property type="entry name" value="RNA-binding domain, RBD"/>
    <property type="match status" value="1"/>
</dbReference>
<dbReference type="Proteomes" id="UP000076842">
    <property type="component" value="Unassembled WGS sequence"/>
</dbReference>
<dbReference type="SMART" id="SM00360">
    <property type="entry name" value="RRM"/>
    <property type="match status" value="1"/>
</dbReference>
<sequence length="110" mass="12184">MKDETSVVSPPISPRSPRKAVVDFDKDAPRFVVVSNLTKNVEEYHLKAIFGFYGEILEVDLPRYGKSGPNRGRASLEYATPLQAAAAQKHMEKGQIDGNVVTIELDTRPL</sequence>
<dbReference type="Gene3D" id="3.30.70.330">
    <property type="match status" value="1"/>
</dbReference>
<reference evidence="5 6" key="1">
    <citation type="journal article" date="2016" name="Mol. Biol. Evol.">
        <title>Comparative Genomics of Early-Diverging Mushroom-Forming Fungi Provides Insights into the Origins of Lignocellulose Decay Capabilities.</title>
        <authorList>
            <person name="Nagy L.G."/>
            <person name="Riley R."/>
            <person name="Tritt A."/>
            <person name="Adam C."/>
            <person name="Daum C."/>
            <person name="Floudas D."/>
            <person name="Sun H."/>
            <person name="Yadav J.S."/>
            <person name="Pangilinan J."/>
            <person name="Larsson K.H."/>
            <person name="Matsuura K."/>
            <person name="Barry K."/>
            <person name="Labutti K."/>
            <person name="Kuo R."/>
            <person name="Ohm R.A."/>
            <person name="Bhattacharya S.S."/>
            <person name="Shirouzu T."/>
            <person name="Yoshinaga Y."/>
            <person name="Martin F.M."/>
            <person name="Grigoriev I.V."/>
            <person name="Hibbett D.S."/>
        </authorList>
    </citation>
    <scope>NUCLEOTIDE SEQUENCE [LARGE SCALE GENOMIC DNA]</scope>
    <source>
        <strain evidence="5 6">HHB12733</strain>
    </source>
</reference>
<organism evidence="5 6">
    <name type="scientific">Calocera cornea HHB12733</name>
    <dbReference type="NCBI Taxonomy" id="1353952"/>
    <lineage>
        <taxon>Eukaryota</taxon>
        <taxon>Fungi</taxon>
        <taxon>Dikarya</taxon>
        <taxon>Basidiomycota</taxon>
        <taxon>Agaricomycotina</taxon>
        <taxon>Dacrymycetes</taxon>
        <taxon>Dacrymycetales</taxon>
        <taxon>Dacrymycetaceae</taxon>
        <taxon>Calocera</taxon>
    </lineage>
</organism>
<dbReference type="OrthoDB" id="252020at2759"/>
<evidence type="ECO:0000313" key="5">
    <source>
        <dbReference type="EMBL" id="KZT55401.1"/>
    </source>
</evidence>
<dbReference type="GO" id="GO:0061574">
    <property type="term" value="C:ASAP complex"/>
    <property type="evidence" value="ECO:0007669"/>
    <property type="project" value="TreeGrafter"/>
</dbReference>
<feature type="compositionally biased region" description="Low complexity" evidence="3">
    <location>
        <begin position="1"/>
        <end position="10"/>
    </location>
</feature>
<accession>A0A165ERU0</accession>
<dbReference type="PANTHER" id="PTHR15481">
    <property type="entry name" value="RIBONUCLEIC ACID BINDING PROTEIN S1"/>
    <property type="match status" value="1"/>
</dbReference>
<dbReference type="GO" id="GO:0005654">
    <property type="term" value="C:nucleoplasm"/>
    <property type="evidence" value="ECO:0007669"/>
    <property type="project" value="TreeGrafter"/>
</dbReference>
<proteinExistence type="predicted"/>
<feature type="domain" description="RRM" evidence="4">
    <location>
        <begin position="30"/>
        <end position="110"/>
    </location>
</feature>
<dbReference type="GO" id="GO:0000398">
    <property type="term" value="P:mRNA splicing, via spliceosome"/>
    <property type="evidence" value="ECO:0007669"/>
    <property type="project" value="TreeGrafter"/>
</dbReference>
<evidence type="ECO:0000313" key="6">
    <source>
        <dbReference type="Proteomes" id="UP000076842"/>
    </source>
</evidence>
<protein>
    <recommendedName>
        <fullName evidence="4">RRM domain-containing protein</fullName>
    </recommendedName>
</protein>
<evidence type="ECO:0000256" key="3">
    <source>
        <dbReference type="SAM" id="MobiDB-lite"/>
    </source>
</evidence>